<comment type="cofactor">
    <cofactor evidence="5">
        <name>a divalent metal cation</name>
        <dbReference type="ChEBI" id="CHEBI:60240"/>
    </cofactor>
    <text evidence="5">Binds 2 divalent metal cations per subunit.</text>
</comment>
<dbReference type="InterPro" id="IPR002933">
    <property type="entry name" value="Peptidase_M20"/>
</dbReference>
<evidence type="ECO:0000259" key="6">
    <source>
        <dbReference type="Pfam" id="PF07687"/>
    </source>
</evidence>
<keyword evidence="8" id="KW-1185">Reference proteome</keyword>
<dbReference type="Pfam" id="PF01546">
    <property type="entry name" value="Peptidase_M20"/>
    <property type="match status" value="1"/>
</dbReference>
<dbReference type="InterPro" id="IPR001261">
    <property type="entry name" value="ArgE/DapE_CS"/>
</dbReference>
<sequence length="388" mass="42248">MAQQMNLETETVQFLKQLVALPSLSGREERVAQAVEQKMRALDFDEIWRDDYGNVIGKRTSPYSGASILFDAHMDVVPEGDPRDWTHAPYGGEELQDRVWGRGSTDTKASLASIVVGLGSIPRQSFSGTLYVVASVGEEIIEGASLAKVVDALQPQGVVIGEPTDCRLGIGHKGRARMRFSVFGKAAHSSTPEQGDNAVFKMPTLIERISRVPVPQDPWIGQAVMEPVQVVSSPYPSASTVPFACAVTYDRRLILGETEQSVLKIYRHALSDLRDWGLELEEVSYTTYTGQVFKTPDFHPAWRMEPDSAWVSLGKHGIARGGIRPEVYTTPYCTNGSYSAGVAGIPTLVFGPGSIHVAHSLDEYIAVDELLKGLHGFIGLANVLGTFG</sequence>
<protein>
    <recommendedName>
        <fullName evidence="6">Peptidase M20 dimerisation domain-containing protein</fullName>
    </recommendedName>
</protein>
<gene>
    <name evidence="7" type="ORF">ADN01_03090</name>
</gene>
<proteinExistence type="predicted"/>
<keyword evidence="3" id="KW-0378">Hydrolase</keyword>
<dbReference type="Gene3D" id="3.30.70.360">
    <property type="match status" value="1"/>
</dbReference>
<reference evidence="7 8" key="1">
    <citation type="submission" date="2015-07" db="EMBL/GenBank/DDBJ databases">
        <title>Genome sequence of Levilinea saccharolytica DSM 16555.</title>
        <authorList>
            <person name="Hemp J."/>
            <person name="Ward L.M."/>
            <person name="Pace L.A."/>
            <person name="Fischer W.W."/>
        </authorList>
    </citation>
    <scope>NUCLEOTIDE SEQUENCE [LARGE SCALE GENOMIC DNA]</scope>
    <source>
        <strain evidence="7 8">KIBI-1</strain>
    </source>
</reference>
<dbReference type="SUPFAM" id="SSF55031">
    <property type="entry name" value="Bacterial exopeptidase dimerisation domain"/>
    <property type="match status" value="1"/>
</dbReference>
<organism evidence="7 8">
    <name type="scientific">Levilinea saccharolytica</name>
    <dbReference type="NCBI Taxonomy" id="229921"/>
    <lineage>
        <taxon>Bacteria</taxon>
        <taxon>Bacillati</taxon>
        <taxon>Chloroflexota</taxon>
        <taxon>Anaerolineae</taxon>
        <taxon>Anaerolineales</taxon>
        <taxon>Anaerolineaceae</taxon>
        <taxon>Levilinea</taxon>
    </lineage>
</organism>
<evidence type="ECO:0000313" key="8">
    <source>
        <dbReference type="Proteomes" id="UP000050501"/>
    </source>
</evidence>
<comment type="cofactor">
    <cofactor evidence="1">
        <name>Zn(2+)</name>
        <dbReference type="ChEBI" id="CHEBI:29105"/>
    </cofactor>
</comment>
<dbReference type="RefSeq" id="WP_062416958.1">
    <property type="nucleotide sequence ID" value="NZ_DF967974.1"/>
</dbReference>
<dbReference type="InterPro" id="IPR011650">
    <property type="entry name" value="Peptidase_M20_dimer"/>
</dbReference>
<dbReference type="AlphaFoldDB" id="A0A0P6YHF8"/>
<dbReference type="InterPro" id="IPR036264">
    <property type="entry name" value="Bact_exopeptidase_dim_dom"/>
</dbReference>
<dbReference type="SUPFAM" id="SSF53187">
    <property type="entry name" value="Zn-dependent exopeptidases"/>
    <property type="match status" value="1"/>
</dbReference>
<dbReference type="OrthoDB" id="9792335at2"/>
<dbReference type="STRING" id="229921.ADN01_03090"/>
<dbReference type="GO" id="GO:0046872">
    <property type="term" value="F:metal ion binding"/>
    <property type="evidence" value="ECO:0007669"/>
    <property type="project" value="UniProtKB-UniRule"/>
</dbReference>
<dbReference type="GO" id="GO:0004177">
    <property type="term" value="F:aminopeptidase activity"/>
    <property type="evidence" value="ECO:0007669"/>
    <property type="project" value="UniProtKB-UniRule"/>
</dbReference>
<accession>A0A0P6YHF8</accession>
<dbReference type="Gene3D" id="3.40.630.10">
    <property type="entry name" value="Zn peptidases"/>
    <property type="match status" value="1"/>
</dbReference>
<keyword evidence="2 5" id="KW-0479">Metal-binding</keyword>
<keyword evidence="4" id="KW-0862">Zinc</keyword>
<dbReference type="PROSITE" id="PS00758">
    <property type="entry name" value="ARGE_DAPE_CPG2_1"/>
    <property type="match status" value="1"/>
</dbReference>
<dbReference type="EMBL" id="LGCM01000014">
    <property type="protein sequence ID" value="KPL89875.1"/>
    <property type="molecule type" value="Genomic_DNA"/>
</dbReference>
<dbReference type="InterPro" id="IPR050072">
    <property type="entry name" value="Peptidase_M20A"/>
</dbReference>
<evidence type="ECO:0000256" key="2">
    <source>
        <dbReference type="ARBA" id="ARBA00022723"/>
    </source>
</evidence>
<feature type="binding site" evidence="5">
    <location>
        <position position="73"/>
    </location>
    <ligand>
        <name>Zn(2+)</name>
        <dbReference type="ChEBI" id="CHEBI:29105"/>
        <label>1</label>
    </ligand>
</feature>
<evidence type="ECO:0000256" key="3">
    <source>
        <dbReference type="ARBA" id="ARBA00022801"/>
    </source>
</evidence>
<dbReference type="Pfam" id="PF07687">
    <property type="entry name" value="M20_dimer"/>
    <property type="match status" value="1"/>
</dbReference>
<evidence type="ECO:0000256" key="1">
    <source>
        <dbReference type="ARBA" id="ARBA00001947"/>
    </source>
</evidence>
<evidence type="ECO:0000313" key="7">
    <source>
        <dbReference type="EMBL" id="KPL89875.1"/>
    </source>
</evidence>
<evidence type="ECO:0000256" key="4">
    <source>
        <dbReference type="ARBA" id="ARBA00022833"/>
    </source>
</evidence>
<name>A0A0P6YHF8_9CHLR</name>
<comment type="caution">
    <text evidence="7">The sequence shown here is derived from an EMBL/GenBank/DDBJ whole genome shotgun (WGS) entry which is preliminary data.</text>
</comment>
<feature type="domain" description="Peptidase M20 dimerisation" evidence="6">
    <location>
        <begin position="170"/>
        <end position="272"/>
    </location>
</feature>
<dbReference type="Proteomes" id="UP000050501">
    <property type="component" value="Unassembled WGS sequence"/>
</dbReference>
<dbReference type="PANTHER" id="PTHR43808">
    <property type="entry name" value="ACETYLORNITHINE DEACETYLASE"/>
    <property type="match status" value="1"/>
</dbReference>
<evidence type="ECO:0000256" key="5">
    <source>
        <dbReference type="PIRSR" id="PIRSR001123-2"/>
    </source>
</evidence>
<dbReference type="NCBIfam" id="NF009555">
    <property type="entry name" value="PRK13004.1"/>
    <property type="match status" value="1"/>
</dbReference>